<evidence type="ECO:0000313" key="11">
    <source>
        <dbReference type="EMBL" id="MBK4735752.1"/>
    </source>
</evidence>
<dbReference type="PANTHER" id="PTHR24421">
    <property type="entry name" value="NITRATE/NITRITE SENSOR PROTEIN NARX-RELATED"/>
    <property type="match status" value="1"/>
</dbReference>
<evidence type="ECO:0000256" key="1">
    <source>
        <dbReference type="ARBA" id="ARBA00004370"/>
    </source>
</evidence>
<dbReference type="EMBL" id="JAEPBG010000005">
    <property type="protein sequence ID" value="MBK4735752.1"/>
    <property type="molecule type" value="Genomic_DNA"/>
</dbReference>
<dbReference type="GO" id="GO:0000155">
    <property type="term" value="F:phosphorelay sensor kinase activity"/>
    <property type="evidence" value="ECO:0007669"/>
    <property type="project" value="InterPro"/>
</dbReference>
<evidence type="ECO:0000259" key="9">
    <source>
        <dbReference type="PROSITE" id="PS50113"/>
    </source>
</evidence>
<dbReference type="InterPro" id="IPR000700">
    <property type="entry name" value="PAS-assoc_C"/>
</dbReference>
<dbReference type="InterPro" id="IPR003594">
    <property type="entry name" value="HATPase_dom"/>
</dbReference>
<dbReference type="InterPro" id="IPR000014">
    <property type="entry name" value="PAS"/>
</dbReference>
<dbReference type="InterPro" id="IPR042240">
    <property type="entry name" value="CHASE_sf"/>
</dbReference>
<dbReference type="SUPFAM" id="SSF55785">
    <property type="entry name" value="PYP-like sensor domain (PAS domain)"/>
    <property type="match status" value="1"/>
</dbReference>
<dbReference type="PROSITE" id="PS50113">
    <property type="entry name" value="PAC"/>
    <property type="match status" value="1"/>
</dbReference>
<dbReference type="PROSITE" id="PS50839">
    <property type="entry name" value="CHASE"/>
    <property type="match status" value="1"/>
</dbReference>
<keyword evidence="2" id="KW-0808">Transferase</keyword>
<organism evidence="11 12">
    <name type="scientific">Noviherbaspirillum pedocola</name>
    <dbReference type="NCBI Taxonomy" id="2801341"/>
    <lineage>
        <taxon>Bacteria</taxon>
        <taxon>Pseudomonadati</taxon>
        <taxon>Pseudomonadota</taxon>
        <taxon>Betaproteobacteria</taxon>
        <taxon>Burkholderiales</taxon>
        <taxon>Oxalobacteraceae</taxon>
        <taxon>Noviherbaspirillum</taxon>
    </lineage>
</organism>
<evidence type="ECO:0000256" key="7">
    <source>
        <dbReference type="ARBA" id="ARBA00023136"/>
    </source>
</evidence>
<dbReference type="SMART" id="SM01079">
    <property type="entry name" value="CHASE"/>
    <property type="match status" value="1"/>
</dbReference>
<dbReference type="Gene3D" id="3.30.450.350">
    <property type="entry name" value="CHASE domain"/>
    <property type="match status" value="1"/>
</dbReference>
<evidence type="ECO:0000256" key="6">
    <source>
        <dbReference type="ARBA" id="ARBA00023012"/>
    </source>
</evidence>
<dbReference type="InterPro" id="IPR011712">
    <property type="entry name" value="Sig_transdc_His_kin_sub3_dim/P"/>
</dbReference>
<dbReference type="Gene3D" id="3.30.450.20">
    <property type="entry name" value="PAS domain"/>
    <property type="match status" value="1"/>
</dbReference>
<dbReference type="CDD" id="cd00130">
    <property type="entry name" value="PAS"/>
    <property type="match status" value="1"/>
</dbReference>
<dbReference type="InterPro" id="IPR050482">
    <property type="entry name" value="Sensor_HK_TwoCompSys"/>
</dbReference>
<dbReference type="CDD" id="cd16917">
    <property type="entry name" value="HATPase_UhpB-NarQ-NarX-like"/>
    <property type="match status" value="1"/>
</dbReference>
<feature type="domain" description="CHASE" evidence="10">
    <location>
        <begin position="75"/>
        <end position="245"/>
    </location>
</feature>
<evidence type="ECO:0000256" key="3">
    <source>
        <dbReference type="ARBA" id="ARBA00022692"/>
    </source>
</evidence>
<keyword evidence="5" id="KW-1133">Transmembrane helix</keyword>
<evidence type="ECO:0000259" key="10">
    <source>
        <dbReference type="PROSITE" id="PS50839"/>
    </source>
</evidence>
<sequence length="736" mass="80612">MDIRRLPISPVLPGLLALLLGLSATATLYLWTRSQERANEQLLFERRAGFRVQTIRQGLDDVMEALDMVNRVVVTFHPVSREQFVGFTDPVLQRHPFINAISFLRIVPGAQRVAYERDIRRRLPRFVISEFIDGKIRPAPPRPEYLVAEIMAPQHDWDPLLGFNATSEPAIARTLERARDTGLAASTGLFRHASDQSQPLRLVIVKPVFRAGAPTTTTPERRAALIGYTSVGMPAEMLVERILSDAQLLPAPGLHLAVHVGASGTPQNLVYRDAENFPSAGKPDWLAWLPGPATLRFVQSFELAGVPWTVQATQDAPSAIGLESGSLLVAVFGTLLSLLATGYLRLLGTRTVRIQSLVRERTAALHAANSRLSADIDVRERIEATLRRTQQSLTNAQRIAHVGSWELDIDSGVQYWSEECFRIFGLQYDASAVPALGQLPQATLIAWRQALSCLVAGIASAGIECRILRADGSERHLQVHGEILPETAGQTPMLAGTVLDISDFKRVETELRQSQASLRDLASHQERIKESERKRIAREIHDELGGLLTGIKAYVSVAADKTRGKPAEALLSEAASLADTALDTVRRVISDLRPSVLDQLGVWEAIAWQASQVEAQTGIPCRCVLDPELPSVDGDDGAMLFRIVQEALTNIARHAQATSVEIRAWQAGRQLVLEVEDDGVGFGAEAEDAGPSWGLRGMEERARYLDGTLAFCARPEGGTLIRLAMPAPASRELTET</sequence>
<dbReference type="InterPro" id="IPR005467">
    <property type="entry name" value="His_kinase_dom"/>
</dbReference>
<dbReference type="PANTHER" id="PTHR24421:SF59">
    <property type="entry name" value="OXYGEN SENSOR HISTIDINE KINASE NREB"/>
    <property type="match status" value="1"/>
</dbReference>
<dbReference type="GO" id="GO:0046983">
    <property type="term" value="F:protein dimerization activity"/>
    <property type="evidence" value="ECO:0007669"/>
    <property type="project" value="InterPro"/>
</dbReference>
<accession>A0A934SZB7</accession>
<comment type="caution">
    <text evidence="11">The sequence shown here is derived from an EMBL/GenBank/DDBJ whole genome shotgun (WGS) entry which is preliminary data.</text>
</comment>
<gene>
    <name evidence="11" type="ORF">JJB74_14105</name>
</gene>
<keyword evidence="4" id="KW-0418">Kinase</keyword>
<dbReference type="InterPro" id="IPR035965">
    <property type="entry name" value="PAS-like_dom_sf"/>
</dbReference>
<dbReference type="Gene3D" id="3.30.565.10">
    <property type="entry name" value="Histidine kinase-like ATPase, C-terminal domain"/>
    <property type="match status" value="1"/>
</dbReference>
<dbReference type="InterPro" id="IPR036890">
    <property type="entry name" value="HATPase_C_sf"/>
</dbReference>
<protein>
    <submittedName>
        <fullName evidence="11">CHASE domain-containing protein</fullName>
    </submittedName>
</protein>
<dbReference type="InterPro" id="IPR001610">
    <property type="entry name" value="PAC"/>
</dbReference>
<dbReference type="InterPro" id="IPR006189">
    <property type="entry name" value="CHASE_dom"/>
</dbReference>
<proteinExistence type="predicted"/>
<dbReference type="Pfam" id="PF02518">
    <property type="entry name" value="HATPase_c"/>
    <property type="match status" value="1"/>
</dbReference>
<keyword evidence="6" id="KW-0902">Two-component regulatory system</keyword>
<evidence type="ECO:0000256" key="2">
    <source>
        <dbReference type="ARBA" id="ARBA00022679"/>
    </source>
</evidence>
<dbReference type="Pfam" id="PF07730">
    <property type="entry name" value="HisKA_3"/>
    <property type="match status" value="1"/>
</dbReference>
<comment type="subcellular location">
    <subcellularLocation>
        <location evidence="1">Membrane</location>
    </subcellularLocation>
</comment>
<dbReference type="GO" id="GO:0016020">
    <property type="term" value="C:membrane"/>
    <property type="evidence" value="ECO:0007669"/>
    <property type="project" value="UniProtKB-SubCell"/>
</dbReference>
<evidence type="ECO:0000259" key="8">
    <source>
        <dbReference type="PROSITE" id="PS50109"/>
    </source>
</evidence>
<dbReference type="SUPFAM" id="SSF55874">
    <property type="entry name" value="ATPase domain of HSP90 chaperone/DNA topoisomerase II/histidine kinase"/>
    <property type="match status" value="1"/>
</dbReference>
<feature type="domain" description="PAC" evidence="9">
    <location>
        <begin position="461"/>
        <end position="513"/>
    </location>
</feature>
<dbReference type="SMART" id="SM00387">
    <property type="entry name" value="HATPase_c"/>
    <property type="match status" value="1"/>
</dbReference>
<name>A0A934SZB7_9BURK</name>
<dbReference type="RefSeq" id="WP_200592524.1">
    <property type="nucleotide sequence ID" value="NZ_JAEPBG010000005.1"/>
</dbReference>
<evidence type="ECO:0000256" key="5">
    <source>
        <dbReference type="ARBA" id="ARBA00022989"/>
    </source>
</evidence>
<dbReference type="Gene3D" id="1.20.5.1930">
    <property type="match status" value="1"/>
</dbReference>
<evidence type="ECO:0000313" key="12">
    <source>
        <dbReference type="Proteomes" id="UP000622890"/>
    </source>
</evidence>
<dbReference type="AlphaFoldDB" id="A0A934SZB7"/>
<dbReference type="Pfam" id="PF03924">
    <property type="entry name" value="CHASE"/>
    <property type="match status" value="1"/>
</dbReference>
<dbReference type="Gene3D" id="2.10.70.100">
    <property type="match status" value="1"/>
</dbReference>
<dbReference type="SMART" id="SM00086">
    <property type="entry name" value="PAC"/>
    <property type="match status" value="1"/>
</dbReference>
<keyword evidence="12" id="KW-1185">Reference proteome</keyword>
<feature type="domain" description="Histidine kinase" evidence="8">
    <location>
        <begin position="539"/>
        <end position="729"/>
    </location>
</feature>
<keyword evidence="7" id="KW-0472">Membrane</keyword>
<dbReference type="PROSITE" id="PS50109">
    <property type="entry name" value="HIS_KIN"/>
    <property type="match status" value="1"/>
</dbReference>
<keyword evidence="3" id="KW-0812">Transmembrane</keyword>
<evidence type="ECO:0000256" key="4">
    <source>
        <dbReference type="ARBA" id="ARBA00022777"/>
    </source>
</evidence>
<reference evidence="11" key="1">
    <citation type="submission" date="2021-01" db="EMBL/GenBank/DDBJ databases">
        <title>Genome sequence of strain Noviherbaspirillum sp. DKR-6.</title>
        <authorList>
            <person name="Chaudhary D.K."/>
        </authorList>
    </citation>
    <scope>NUCLEOTIDE SEQUENCE</scope>
    <source>
        <strain evidence="11">DKR-6</strain>
    </source>
</reference>
<dbReference type="Proteomes" id="UP000622890">
    <property type="component" value="Unassembled WGS sequence"/>
</dbReference>